<keyword evidence="1" id="KW-0812">Transmembrane</keyword>
<dbReference type="EMBL" id="CACRTX010000018">
    <property type="protein sequence ID" value="VYU60440.1"/>
    <property type="molecule type" value="Genomic_DNA"/>
</dbReference>
<reference evidence="2" key="1">
    <citation type="submission" date="2019-11" db="EMBL/GenBank/DDBJ databases">
        <authorList>
            <person name="Feng L."/>
        </authorList>
    </citation>
    <scope>NUCLEOTIDE SEQUENCE</scope>
    <source>
        <strain evidence="2">ECasseliflavusLFYP2</strain>
    </source>
</reference>
<protein>
    <submittedName>
        <fullName evidence="2">Uncharacterized protein</fullName>
    </submittedName>
</protein>
<evidence type="ECO:0000313" key="2">
    <source>
        <dbReference type="EMBL" id="VYU60440.1"/>
    </source>
</evidence>
<dbReference type="AlphaFoldDB" id="A0A6N3G8J3"/>
<keyword evidence="1" id="KW-0472">Membrane</keyword>
<proteinExistence type="predicted"/>
<accession>A0A6N3G8J3</accession>
<sequence>MNTINAYTLNSYISLLNIKYSKLLKNQWFWCVFALLVLASFIGYAVYCTSKGYSFNGNIKLNWPKVWEMGIGCKKK</sequence>
<feature type="transmembrane region" description="Helical" evidence="1">
    <location>
        <begin position="27"/>
        <end position="47"/>
    </location>
</feature>
<keyword evidence="1" id="KW-1133">Transmembrane helix</keyword>
<gene>
    <name evidence="2" type="ORF">ECLFYP2_00768</name>
</gene>
<evidence type="ECO:0000256" key="1">
    <source>
        <dbReference type="SAM" id="Phobius"/>
    </source>
</evidence>
<name>A0A6N3G8J3_ENTCA</name>
<organism evidence="2">
    <name type="scientific">Enterococcus casseliflavus</name>
    <name type="common">Enterococcus flavescens</name>
    <dbReference type="NCBI Taxonomy" id="37734"/>
    <lineage>
        <taxon>Bacteria</taxon>
        <taxon>Bacillati</taxon>
        <taxon>Bacillota</taxon>
        <taxon>Bacilli</taxon>
        <taxon>Lactobacillales</taxon>
        <taxon>Enterococcaceae</taxon>
        <taxon>Enterococcus</taxon>
    </lineage>
</organism>